<reference evidence="5 6" key="1">
    <citation type="journal article" date="2011" name="J. Gen. Appl. Microbiol.">
        <title>Draft genome sequencing of the enigmatic basidiomycete Mixia osmundae.</title>
        <authorList>
            <person name="Nishida H."/>
            <person name="Nagatsuka Y."/>
            <person name="Sugiyama J."/>
        </authorList>
    </citation>
    <scope>NUCLEOTIDE SEQUENCE [LARGE SCALE GENOMIC DNA]</scope>
    <source>
        <strain evidence="6">CBS 9802 / IAM 14324 / JCM 22182 / KY 12970</strain>
    </source>
</reference>
<proteinExistence type="inferred from homology"/>
<gene>
    <name evidence="5" type="primary">Mo03889</name>
    <name evidence="5" type="ORF">E5Q_03889</name>
</gene>
<reference evidence="5 6" key="2">
    <citation type="journal article" date="2012" name="Open Biol.">
        <title>Characteristics of nucleosomes and linker DNA regions on the genome of the basidiomycete Mixia osmundae revealed by mono- and dinucleosome mapping.</title>
        <authorList>
            <person name="Nishida H."/>
            <person name="Kondo S."/>
            <person name="Matsumoto T."/>
            <person name="Suzuki Y."/>
            <person name="Yoshikawa H."/>
            <person name="Taylor T.D."/>
            <person name="Sugiyama J."/>
        </authorList>
    </citation>
    <scope>NUCLEOTIDE SEQUENCE [LARGE SCALE GENOMIC DNA]</scope>
    <source>
        <strain evidence="6">CBS 9802 / IAM 14324 / JCM 22182 / KY 12970</strain>
    </source>
</reference>
<feature type="compositionally biased region" description="Basic and acidic residues" evidence="2">
    <location>
        <begin position="7"/>
        <end position="36"/>
    </location>
</feature>
<feature type="compositionally biased region" description="Polar residues" evidence="2">
    <location>
        <begin position="352"/>
        <end position="365"/>
    </location>
</feature>
<evidence type="ECO:0000256" key="2">
    <source>
        <dbReference type="SAM" id="MobiDB-lite"/>
    </source>
</evidence>
<comment type="similarity">
    <text evidence="1">Belongs to the CWF19 family.</text>
</comment>
<evidence type="ECO:0000259" key="4">
    <source>
        <dbReference type="Pfam" id="PF04677"/>
    </source>
</evidence>
<evidence type="ECO:0000313" key="6">
    <source>
        <dbReference type="Proteomes" id="UP000009131"/>
    </source>
</evidence>
<dbReference type="InterPro" id="IPR006768">
    <property type="entry name" value="Cwf19-like_C_dom-1"/>
</dbReference>
<dbReference type="AlphaFoldDB" id="G7E332"/>
<feature type="compositionally biased region" description="Polar residues" evidence="2">
    <location>
        <begin position="282"/>
        <end position="305"/>
    </location>
</feature>
<dbReference type="EMBL" id="BABT02000117">
    <property type="protein sequence ID" value="GAA97213.1"/>
    <property type="molecule type" value="Genomic_DNA"/>
</dbReference>
<dbReference type="PANTHER" id="PTHR12072:SF5">
    <property type="entry name" value="CWF19-LIKE PROTEIN 2"/>
    <property type="match status" value="1"/>
</dbReference>
<name>G7E332_MIXOS</name>
<sequence length="802" mass="89640">MARPDRHRPTSDSSHHSQRDRDEHVQPSRRRHDGDHQRKRRRHEPEQVEEDMWVEKTAPSTDKAVSNAPDPATLGLTSKAIPSHETVQELPLHEDAEAQSNDPWSIIDATSHVREKKPREHKPDPEKAKMSRFERNTGIYNDDGTRKADNEAIATGTTRPSDASASKVILPGSAGSTWRLAKLRRVLETADEEKRPLEEVALERYGSLQEFEQAMEEKRWIEEQQSRRRSTASGSTTPSRRDQHNRTASSPGLRSVFTDPNASDLSQSSSRAGSFRRPGEGVSSTPARNAPSQSPASTPADSRPQTPIPSVFTPPVQRSSAHRTGSALAGPPVNATRDQTAADGADELDPGQHSQAPLSTSSLNRLQAKALKAKLMGAPEAEELQRAYETAAESSRGGDRGGGYFGTQPGQHAGDGTEVHVLPTLDGYGRLYDIGPGSQTTEPQEHRPGNRKKKLDAQKFETRDLKTGEILRYNADDDSTTLRELVRQERFGAGSADQKSMDAEMASRIVGDAKFEDDLDYMDDNADKLARKKMRDEAQKRMFAINDYAKTKKALESCRLCYQDTETSSRPPLVPMIALGTRCYLSLPDNEGLTTGHCWIVPLQHNLSCLEGDDDFWDEVKNFMKTLMKMFAAQDKGVIFFETVLSLRSQRHSYIEAIPVPFDIYDDAPQYFKEAILAVESEWSQNKKLIDFASRPGGFRRAMVPNLPYFAVQWDYKGEKGYGHVIEGMDTQEGAGDGADEFEEAKGGGEFTRYFAHEIIGSLLELEPRAWRKPRRAKQSEEASRIQAFKTHYDAYDWTKVL</sequence>
<feature type="compositionally biased region" description="Polar residues" evidence="2">
    <location>
        <begin position="246"/>
        <end position="272"/>
    </location>
</feature>
<dbReference type="HOGENOM" id="CLU_015540_2_0_1"/>
<dbReference type="RefSeq" id="XP_014571107.1">
    <property type="nucleotide sequence ID" value="XM_014715621.1"/>
</dbReference>
<evidence type="ECO:0000259" key="3">
    <source>
        <dbReference type="Pfam" id="PF04676"/>
    </source>
</evidence>
<evidence type="ECO:0008006" key="7">
    <source>
        <dbReference type="Google" id="ProtNLM"/>
    </source>
</evidence>
<feature type="domain" description="Cwf19-like C-terminal" evidence="4">
    <location>
        <begin position="546"/>
        <end position="673"/>
    </location>
</feature>
<feature type="region of interest" description="Disordered" evidence="2">
    <location>
        <begin position="1"/>
        <end position="148"/>
    </location>
</feature>
<dbReference type="PANTHER" id="PTHR12072">
    <property type="entry name" value="CWF19, CELL CYCLE CONTROL PROTEIN"/>
    <property type="match status" value="1"/>
</dbReference>
<dbReference type="GO" id="GO:0071014">
    <property type="term" value="C:post-mRNA release spliceosomal complex"/>
    <property type="evidence" value="ECO:0007669"/>
    <property type="project" value="TreeGrafter"/>
</dbReference>
<dbReference type="OrthoDB" id="1109245at2759"/>
<evidence type="ECO:0000313" key="5">
    <source>
        <dbReference type="EMBL" id="GAA97213.1"/>
    </source>
</evidence>
<dbReference type="eggNOG" id="KOG2477">
    <property type="taxonomic scope" value="Eukaryota"/>
</dbReference>
<organism evidence="5 6">
    <name type="scientific">Mixia osmundae (strain CBS 9802 / IAM 14324 / JCM 22182 / KY 12970)</name>
    <dbReference type="NCBI Taxonomy" id="764103"/>
    <lineage>
        <taxon>Eukaryota</taxon>
        <taxon>Fungi</taxon>
        <taxon>Dikarya</taxon>
        <taxon>Basidiomycota</taxon>
        <taxon>Pucciniomycotina</taxon>
        <taxon>Mixiomycetes</taxon>
        <taxon>Mixiales</taxon>
        <taxon>Mixiaceae</taxon>
        <taxon>Mixia</taxon>
    </lineage>
</organism>
<feature type="compositionally biased region" description="Basic and acidic residues" evidence="2">
    <location>
        <begin position="216"/>
        <end position="226"/>
    </location>
</feature>
<dbReference type="GO" id="GO:0000398">
    <property type="term" value="P:mRNA splicing, via spliceosome"/>
    <property type="evidence" value="ECO:0007669"/>
    <property type="project" value="TreeGrafter"/>
</dbReference>
<evidence type="ECO:0000256" key="1">
    <source>
        <dbReference type="ARBA" id="ARBA00006795"/>
    </source>
</evidence>
<feature type="region of interest" description="Disordered" evidence="2">
    <location>
        <begin position="377"/>
        <end position="456"/>
    </location>
</feature>
<dbReference type="Pfam" id="PF04677">
    <property type="entry name" value="CwfJ_C_1"/>
    <property type="match status" value="1"/>
</dbReference>
<protein>
    <recommendedName>
        <fullName evidence="7">Cwf19-like C-terminal domain-containing protein</fullName>
    </recommendedName>
</protein>
<dbReference type="Proteomes" id="UP000009131">
    <property type="component" value="Unassembled WGS sequence"/>
</dbReference>
<feature type="domain" description="Cwf19-like protein C-terminal" evidence="3">
    <location>
        <begin position="682"/>
        <end position="799"/>
    </location>
</feature>
<dbReference type="InterPro" id="IPR006767">
    <property type="entry name" value="Cwf19-like_C_dom-2"/>
</dbReference>
<keyword evidence="6" id="KW-1185">Reference proteome</keyword>
<dbReference type="InterPro" id="IPR040194">
    <property type="entry name" value="Cwf19-like"/>
</dbReference>
<dbReference type="InParanoid" id="G7E332"/>
<feature type="region of interest" description="Disordered" evidence="2">
    <location>
        <begin position="216"/>
        <end position="365"/>
    </location>
</feature>
<comment type="caution">
    <text evidence="5">The sequence shown here is derived from an EMBL/GenBank/DDBJ whole genome shotgun (WGS) entry which is preliminary data.</text>
</comment>
<dbReference type="STRING" id="764103.G7E332"/>
<dbReference type="FunCoup" id="G7E332">
    <property type="interactions" value="96"/>
</dbReference>
<feature type="compositionally biased region" description="Basic and acidic residues" evidence="2">
    <location>
        <begin position="111"/>
        <end position="135"/>
    </location>
</feature>
<accession>G7E332</accession>
<dbReference type="OMA" id="MVEFASH"/>
<dbReference type="Pfam" id="PF04676">
    <property type="entry name" value="CwfJ_C_2"/>
    <property type="match status" value="1"/>
</dbReference>